<dbReference type="RefSeq" id="WP_160799253.1">
    <property type="nucleotide sequence ID" value="NZ_WUUL01000001.1"/>
</dbReference>
<dbReference type="AlphaFoldDB" id="A0A6I4VR07"/>
<evidence type="ECO:0000313" key="2">
    <source>
        <dbReference type="Proteomes" id="UP000430692"/>
    </source>
</evidence>
<keyword evidence="2" id="KW-1185">Reference proteome</keyword>
<protein>
    <submittedName>
        <fullName evidence="1">Uncharacterized protein</fullName>
    </submittedName>
</protein>
<name>A0A6I4VR07_9BACL</name>
<sequence>METLASLPQTKYIHIHELFQIDVLQTFLAECTSALSAPSAIISASQFSKRYSYFLLAPSLKQLLTSGQFASIQRDRDYIEIDYQTGEFKLVINENTLSYNANHCSRQQIDRYIKHYFADHLVPLWTSISHLTGIKMDLLWENAYIYISWMCLNHIEASFVKENFIYLTQEADGSLFHLPSNPFSAFTSSSPIRNKCCLYFMLPSAAGSKCKTCPLVCKD</sequence>
<dbReference type="EMBL" id="WUUL01000001">
    <property type="protein sequence ID" value="MXQ52200.1"/>
    <property type="molecule type" value="Genomic_DNA"/>
</dbReference>
<gene>
    <name evidence="1" type="ORF">GSM42_00235</name>
</gene>
<organism evidence="1 2">
    <name type="scientific">Shimazuella alba</name>
    <dbReference type="NCBI Taxonomy" id="2690964"/>
    <lineage>
        <taxon>Bacteria</taxon>
        <taxon>Bacillati</taxon>
        <taxon>Bacillota</taxon>
        <taxon>Bacilli</taxon>
        <taxon>Bacillales</taxon>
        <taxon>Thermoactinomycetaceae</taxon>
        <taxon>Shimazuella</taxon>
    </lineage>
</organism>
<proteinExistence type="predicted"/>
<comment type="caution">
    <text evidence="1">The sequence shown here is derived from an EMBL/GenBank/DDBJ whole genome shotgun (WGS) entry which is preliminary data.</text>
</comment>
<evidence type="ECO:0000313" key="1">
    <source>
        <dbReference type="EMBL" id="MXQ52200.1"/>
    </source>
</evidence>
<reference evidence="1 2" key="1">
    <citation type="submission" date="2019-12" db="EMBL/GenBank/DDBJ databases">
        <title>Whole-genome analyses of novel actinobacteria.</title>
        <authorList>
            <person name="Sahin N."/>
            <person name="Saygin H."/>
        </authorList>
    </citation>
    <scope>NUCLEOTIDE SEQUENCE [LARGE SCALE GENOMIC DNA]</scope>
    <source>
        <strain evidence="1 2">KC615</strain>
    </source>
</reference>
<dbReference type="Proteomes" id="UP000430692">
    <property type="component" value="Unassembled WGS sequence"/>
</dbReference>
<accession>A0A6I4VR07</accession>